<comment type="catalytic activity">
    <reaction evidence="1">
        <text>ATP + protein L-histidine = ADP + protein N-phospho-L-histidine.</text>
        <dbReference type="EC" id="2.7.13.3"/>
    </reaction>
</comment>
<dbReference type="Proteomes" id="UP000009168">
    <property type="component" value="Unassembled WGS sequence"/>
</dbReference>
<evidence type="ECO:0000313" key="12">
    <source>
        <dbReference type="Proteomes" id="UP000009168"/>
    </source>
</evidence>
<dbReference type="InterPro" id="IPR011006">
    <property type="entry name" value="CheY-like_superfamily"/>
</dbReference>
<feature type="compositionally biased region" description="Basic and acidic residues" evidence="7">
    <location>
        <begin position="1498"/>
        <end position="1509"/>
    </location>
</feature>
<dbReference type="RefSeq" id="XP_001025379.2">
    <property type="nucleotide sequence ID" value="XM_001025379.2"/>
</dbReference>
<feature type="coiled-coil region" evidence="6">
    <location>
        <begin position="717"/>
        <end position="755"/>
    </location>
</feature>
<dbReference type="InterPro" id="IPR003594">
    <property type="entry name" value="HATPase_dom"/>
</dbReference>
<dbReference type="OrthoDB" id="60033at2759"/>
<dbReference type="InterPro" id="IPR005467">
    <property type="entry name" value="His_kinase_dom"/>
</dbReference>
<evidence type="ECO:0000313" key="11">
    <source>
        <dbReference type="EMBL" id="EAS05134.2"/>
    </source>
</evidence>
<feature type="domain" description="Response regulatory" evidence="10">
    <location>
        <begin position="1608"/>
        <end position="1731"/>
    </location>
</feature>
<feature type="modified residue" description="4-aspartylphosphate" evidence="5">
    <location>
        <position position="1663"/>
    </location>
</feature>
<evidence type="ECO:0000256" key="6">
    <source>
        <dbReference type="SAM" id="Coils"/>
    </source>
</evidence>
<evidence type="ECO:0000256" key="7">
    <source>
        <dbReference type="SAM" id="MobiDB-lite"/>
    </source>
</evidence>
<keyword evidence="6" id="KW-0175">Coiled coil</keyword>
<evidence type="ECO:0000256" key="4">
    <source>
        <dbReference type="ARBA" id="ARBA00022777"/>
    </source>
</evidence>
<dbReference type="Pfam" id="PF02518">
    <property type="entry name" value="HATPase_c"/>
    <property type="match status" value="1"/>
</dbReference>
<dbReference type="EMBL" id="GG662407">
    <property type="protein sequence ID" value="EAS05134.2"/>
    <property type="molecule type" value="Genomic_DNA"/>
</dbReference>
<dbReference type="InterPro" id="IPR036097">
    <property type="entry name" value="HisK_dim/P_sf"/>
</dbReference>
<dbReference type="GO" id="GO:0009927">
    <property type="term" value="F:histidine phosphotransfer kinase activity"/>
    <property type="evidence" value="ECO:0007669"/>
    <property type="project" value="TreeGrafter"/>
</dbReference>
<dbReference type="Gene3D" id="1.10.287.130">
    <property type="match status" value="1"/>
</dbReference>
<dbReference type="EC" id="2.7.13.3" evidence="2"/>
<dbReference type="Gene3D" id="3.40.50.2300">
    <property type="match status" value="1"/>
</dbReference>
<name>I7LXQ2_TETTS</name>
<sequence>MLFSLYQIVYIQIEIKWFFRVFHFLFIIAINWFILGINQLAIINGICYFIFIVILFYQLEISKKEDSFQMYRVIEDFQSLKSLINDILPMQIFIVQRNSQQQQQKSNNSNSNNQDSQGNQIPNNIIQDQIQDETNIKKEIKINIKKSSVDKESLNINGISTAVNSNKQENQQIQNQFNFQKRKESSQSGRMKAISTHKQQELQNLAINIIANKGTDPSRSPVRKSTQPDKMAIQIKNMNVEELNQMKIKQNNFQLQTQENEDNNITEHLQTNPPLINRYDDTIPQGSVYNQPSINRDINGLQSQQEQQFIQANPLKIAFANKLVLQDFHGNNFEDILKELTNIQIPITNKNNCNNAYSQNDQKRNSKKLNTETLQDTLLSKLYGNNPIKLNQLNPNSSIINNGQPSYVSAQRNIYNLQHNIINKGNMSNRKSPADNTNEIQANFAEELETQKNQQIFQRSEFVNNTGREFQNTLQIKQNPAAVNHNYSNNGLQNGSEIDYNSRAIAISERGGNPNQPNLTTHHVNQWNSINRLGNQTGINYGNESIHIHNDSAILNQSNIQQGQCPIQNYQNIYQTIINQNNLNNDSLNMYNYIPNSKINKVWEYLNCYFKRSSNIAFSSNQRRNNNISDIPSIPQQQQQSTQPQVEDKNYDIKLVECKWEGEESIMVIMNNINERLMRERLLQIEQYKDTMIDTISHNLKTPLNCILAPLESIKFILQEEKEKEEMIQKNNQLLKNKKVNLAKNKNEVNCLENKQDLNCDQIALQNRDQIELNSLILKNKQYLSEEIQKQVSMAINNCQLLLYMINDMIDYSEIIKGENQFNLNIDYFKLSYIINTLNNLFQDQMQSKKIEFKITSKIDLSESKLLHDQRRLLQILVNLISNSLKFTFKGKIELIIDTPSDENNINLGSMHMFQNNQISTGRYSNSPSSNKNKQLDTRSLQSNLLFKNCKNQEIIQSNNNLIDKLADKKKLFKKEKHIRFTVVDSGIGMSHQKLQKLKRMLFKKEIFNIQNSSGLGLTMCYSLIKQIGCQHTHLEIQSEENIGTKFSFTIQQFYRSQQQLAVLGNTKSKFQSASPQQKQSNFALSINTQSLSANTGFQKIQLNNLEIKEESVQTKISPLIKQDSKKLNLLPESVGSNQIILNSQQLLKNGKSSNTGLSKSPTYNFSNLHTKTTLENQNMIQKTLNTISNDEHILDMSTEEIQGINDINKVKVNNKTHSTNLNQKQNLNIQIISPQSTQKEILKEYKTTVSNIQNNNPNSSPTGNSVNQEINNNINHKSLNIQKQNSLVVNMNLSTTSKNTKSQKNQLGVQSLNQFSIASLGVKQEAQQKSRINLKESNSNYSNINQRYTMIFGKSVKSDGIENNQNDQEGNFGNDSIEDRVNSSSSSDQENQQNLHNSNIKQGKMNYLNERISYNAPDEDFVDVLNEQSLANKEIQENEIGLEIPKNQVDDLESKQSKFTNIQRKAFLTFGQSDFNQKLAQINQGLGSSFTIQQKERSKQQIVQDDKSQFQNSQDGEFSEPLSENVDKILTVKYNFQTISKLKESTTQNFTFDHVIENKNISHTVLLQEDQDNNLSDQELSNSNILPHLHTEQSIQQTLEMILESKHVLVVDDTIYNIISLKIFFRNVQNLNIEEAYNGRDALQKYQENAINGIFYDYIFMDIEMPIMDGLECIKHIREFETANSLKKSIIITVTAYEREQQEVILAGANALIAKPIQKDKFLQTLRILQLPNQ</sequence>
<dbReference type="Gene3D" id="3.30.565.10">
    <property type="entry name" value="Histidine kinase-like ATPase, C-terminal domain"/>
    <property type="match status" value="1"/>
</dbReference>
<dbReference type="STRING" id="312017.I7LXQ2"/>
<dbReference type="InterPro" id="IPR036890">
    <property type="entry name" value="HATPase_C_sf"/>
</dbReference>
<evidence type="ECO:0000259" key="10">
    <source>
        <dbReference type="PROSITE" id="PS50110"/>
    </source>
</evidence>
<dbReference type="PROSITE" id="PS50109">
    <property type="entry name" value="HIS_KIN"/>
    <property type="match status" value="1"/>
</dbReference>
<feature type="region of interest" description="Disordered" evidence="7">
    <location>
        <begin position="627"/>
        <end position="646"/>
    </location>
</feature>
<dbReference type="PANTHER" id="PTHR43047:SF72">
    <property type="entry name" value="OSMOSENSING HISTIDINE PROTEIN KINASE SLN1"/>
    <property type="match status" value="1"/>
</dbReference>
<proteinExistence type="predicted"/>
<feature type="region of interest" description="Disordered" evidence="7">
    <location>
        <begin position="1498"/>
        <end position="1522"/>
    </location>
</feature>
<dbReference type="GO" id="GO:0000155">
    <property type="term" value="F:phosphorelay sensor kinase activity"/>
    <property type="evidence" value="ECO:0007669"/>
    <property type="project" value="InterPro"/>
</dbReference>
<feature type="compositionally biased region" description="Low complexity" evidence="7">
    <location>
        <begin position="1255"/>
        <end position="1271"/>
    </location>
</feature>
<keyword evidence="5" id="KW-0597">Phosphoprotein</keyword>
<dbReference type="SUPFAM" id="SSF52172">
    <property type="entry name" value="CheY-like"/>
    <property type="match status" value="1"/>
</dbReference>
<dbReference type="InterPro" id="IPR001789">
    <property type="entry name" value="Sig_transdc_resp-reg_receiver"/>
</dbReference>
<dbReference type="Pfam" id="PF00072">
    <property type="entry name" value="Response_reg"/>
    <property type="match status" value="1"/>
</dbReference>
<feature type="compositionally biased region" description="Polar residues" evidence="7">
    <location>
        <begin position="1389"/>
        <end position="1402"/>
    </location>
</feature>
<dbReference type="PROSITE" id="PS50110">
    <property type="entry name" value="RESPONSE_REGULATORY"/>
    <property type="match status" value="1"/>
</dbReference>
<dbReference type="SUPFAM" id="SSF47384">
    <property type="entry name" value="Homodimeric domain of signal transducing histidine kinase"/>
    <property type="match status" value="1"/>
</dbReference>
<dbReference type="SMART" id="SM00448">
    <property type="entry name" value="REC"/>
    <property type="match status" value="1"/>
</dbReference>
<reference evidence="12" key="1">
    <citation type="journal article" date="2006" name="PLoS Biol.">
        <title>Macronuclear genome sequence of the ciliate Tetrahymena thermophila, a model eukaryote.</title>
        <authorList>
            <person name="Eisen J.A."/>
            <person name="Coyne R.S."/>
            <person name="Wu M."/>
            <person name="Wu D."/>
            <person name="Thiagarajan M."/>
            <person name="Wortman J.R."/>
            <person name="Badger J.H."/>
            <person name="Ren Q."/>
            <person name="Amedeo P."/>
            <person name="Jones K.M."/>
            <person name="Tallon L.J."/>
            <person name="Delcher A.L."/>
            <person name="Salzberg S.L."/>
            <person name="Silva J.C."/>
            <person name="Haas B.J."/>
            <person name="Majoros W.H."/>
            <person name="Farzad M."/>
            <person name="Carlton J.M."/>
            <person name="Smith R.K. Jr."/>
            <person name="Garg J."/>
            <person name="Pearlman R.E."/>
            <person name="Karrer K.M."/>
            <person name="Sun L."/>
            <person name="Manning G."/>
            <person name="Elde N.C."/>
            <person name="Turkewitz A.P."/>
            <person name="Asai D.J."/>
            <person name="Wilkes D.E."/>
            <person name="Wang Y."/>
            <person name="Cai H."/>
            <person name="Collins K."/>
            <person name="Stewart B.A."/>
            <person name="Lee S.R."/>
            <person name="Wilamowska K."/>
            <person name="Weinberg Z."/>
            <person name="Ruzzo W.L."/>
            <person name="Wloga D."/>
            <person name="Gaertig J."/>
            <person name="Frankel J."/>
            <person name="Tsao C.-C."/>
            <person name="Gorovsky M.A."/>
            <person name="Keeling P.J."/>
            <person name="Waller R.F."/>
            <person name="Patron N.J."/>
            <person name="Cherry J.M."/>
            <person name="Stover N.A."/>
            <person name="Krieger C.J."/>
            <person name="del Toro C."/>
            <person name="Ryder H.F."/>
            <person name="Williamson S.C."/>
            <person name="Barbeau R.A."/>
            <person name="Hamilton E.P."/>
            <person name="Orias E."/>
        </authorList>
    </citation>
    <scope>NUCLEOTIDE SEQUENCE [LARGE SCALE GENOMIC DNA]</scope>
    <source>
        <strain evidence="12">SB210</strain>
    </source>
</reference>
<dbReference type="GeneID" id="7845477"/>
<gene>
    <name evidence="11" type="ORF">TTHERM_00765200</name>
</gene>
<protein>
    <recommendedName>
        <fullName evidence="2">histidine kinase</fullName>
        <ecNumber evidence="2">2.7.13.3</ecNumber>
    </recommendedName>
</protein>
<feature type="region of interest" description="Disordered" evidence="7">
    <location>
        <begin position="1360"/>
        <end position="1403"/>
    </location>
</feature>
<keyword evidence="4 11" id="KW-0418">Kinase</keyword>
<keyword evidence="8" id="KW-0472">Membrane</keyword>
<keyword evidence="8" id="KW-0812">Transmembrane</keyword>
<dbReference type="GO" id="GO:0005886">
    <property type="term" value="C:plasma membrane"/>
    <property type="evidence" value="ECO:0007669"/>
    <property type="project" value="TreeGrafter"/>
</dbReference>
<feature type="transmembrane region" description="Helical" evidence="8">
    <location>
        <begin position="17"/>
        <end position="35"/>
    </location>
</feature>
<evidence type="ECO:0000259" key="9">
    <source>
        <dbReference type="PROSITE" id="PS50109"/>
    </source>
</evidence>
<dbReference type="SUPFAM" id="SSF55874">
    <property type="entry name" value="ATPase domain of HSP90 chaperone/DNA topoisomerase II/histidine kinase"/>
    <property type="match status" value="1"/>
</dbReference>
<evidence type="ECO:0000256" key="1">
    <source>
        <dbReference type="ARBA" id="ARBA00000085"/>
    </source>
</evidence>
<dbReference type="KEGG" id="tet:TTHERM_00765200"/>
<feature type="compositionally biased region" description="Polar residues" evidence="7">
    <location>
        <begin position="1362"/>
        <end position="1375"/>
    </location>
</feature>
<dbReference type="InParanoid" id="I7LXQ2"/>
<keyword evidence="3" id="KW-0808">Transferase</keyword>
<dbReference type="eggNOG" id="KOG0519">
    <property type="taxonomic scope" value="Eukaryota"/>
</dbReference>
<evidence type="ECO:0000256" key="8">
    <source>
        <dbReference type="SAM" id="Phobius"/>
    </source>
</evidence>
<keyword evidence="8" id="KW-1133">Transmembrane helix</keyword>
<organism evidence="11 12">
    <name type="scientific">Tetrahymena thermophila (strain SB210)</name>
    <dbReference type="NCBI Taxonomy" id="312017"/>
    <lineage>
        <taxon>Eukaryota</taxon>
        <taxon>Sar</taxon>
        <taxon>Alveolata</taxon>
        <taxon>Ciliophora</taxon>
        <taxon>Intramacronucleata</taxon>
        <taxon>Oligohymenophorea</taxon>
        <taxon>Hymenostomatida</taxon>
        <taxon>Tetrahymenina</taxon>
        <taxon>Tetrahymenidae</taxon>
        <taxon>Tetrahymena</taxon>
    </lineage>
</organism>
<evidence type="ECO:0000256" key="5">
    <source>
        <dbReference type="PROSITE-ProRule" id="PRU00169"/>
    </source>
</evidence>
<keyword evidence="12" id="KW-1185">Reference proteome</keyword>
<dbReference type="PANTHER" id="PTHR43047">
    <property type="entry name" value="TWO-COMPONENT HISTIDINE PROTEIN KINASE"/>
    <property type="match status" value="1"/>
</dbReference>
<dbReference type="SMART" id="SM00387">
    <property type="entry name" value="HATPase_c"/>
    <property type="match status" value="1"/>
</dbReference>
<dbReference type="CDD" id="cd17546">
    <property type="entry name" value="REC_hyHK_CKI1_RcsC-like"/>
    <property type="match status" value="1"/>
</dbReference>
<accession>I7LXQ2</accession>
<feature type="region of interest" description="Disordered" evidence="7">
    <location>
        <begin position="1252"/>
        <end position="1271"/>
    </location>
</feature>
<feature type="compositionally biased region" description="Low complexity" evidence="7">
    <location>
        <begin position="628"/>
        <end position="645"/>
    </location>
</feature>
<feature type="domain" description="Histidine kinase" evidence="9">
    <location>
        <begin position="695"/>
        <end position="1055"/>
    </location>
</feature>
<evidence type="ECO:0000256" key="3">
    <source>
        <dbReference type="ARBA" id="ARBA00022679"/>
    </source>
</evidence>
<evidence type="ECO:0000256" key="2">
    <source>
        <dbReference type="ARBA" id="ARBA00012438"/>
    </source>
</evidence>